<evidence type="ECO:0000256" key="6">
    <source>
        <dbReference type="ARBA" id="ARBA00023015"/>
    </source>
</evidence>
<dbReference type="PANTHER" id="PTHR24393">
    <property type="entry name" value="ZINC FINGER PROTEIN"/>
    <property type="match status" value="1"/>
</dbReference>
<evidence type="ECO:0000259" key="11">
    <source>
        <dbReference type="PROSITE" id="PS50157"/>
    </source>
</evidence>
<feature type="region of interest" description="Disordered" evidence="10">
    <location>
        <begin position="1"/>
        <end position="123"/>
    </location>
</feature>
<evidence type="ECO:0000256" key="9">
    <source>
        <dbReference type="PROSITE-ProRule" id="PRU00042"/>
    </source>
</evidence>
<accession>A0A6G1GPW9</accession>
<feature type="domain" description="C2H2-type" evidence="11">
    <location>
        <begin position="172"/>
        <end position="204"/>
    </location>
</feature>
<evidence type="ECO:0000256" key="8">
    <source>
        <dbReference type="ARBA" id="ARBA00023242"/>
    </source>
</evidence>
<dbReference type="InterPro" id="IPR013087">
    <property type="entry name" value="Znf_C2H2_type"/>
</dbReference>
<dbReference type="OrthoDB" id="6365676at2759"/>
<dbReference type="SUPFAM" id="SSF57667">
    <property type="entry name" value="beta-beta-alpha zinc fingers"/>
    <property type="match status" value="1"/>
</dbReference>
<dbReference type="PROSITE" id="PS00028">
    <property type="entry name" value="ZINC_FINGER_C2H2_1"/>
    <property type="match status" value="1"/>
</dbReference>
<keyword evidence="3" id="KW-0677">Repeat</keyword>
<evidence type="ECO:0000256" key="7">
    <source>
        <dbReference type="ARBA" id="ARBA00023163"/>
    </source>
</evidence>
<dbReference type="GO" id="GO:0005634">
    <property type="term" value="C:nucleus"/>
    <property type="evidence" value="ECO:0007669"/>
    <property type="project" value="UniProtKB-SubCell"/>
</dbReference>
<dbReference type="Gene3D" id="3.30.160.60">
    <property type="entry name" value="Classic Zinc Finger"/>
    <property type="match status" value="1"/>
</dbReference>
<feature type="compositionally biased region" description="Polar residues" evidence="10">
    <location>
        <begin position="1"/>
        <end position="18"/>
    </location>
</feature>
<keyword evidence="5" id="KW-0862">Zinc</keyword>
<dbReference type="GO" id="GO:0001228">
    <property type="term" value="F:DNA-binding transcription activator activity, RNA polymerase II-specific"/>
    <property type="evidence" value="ECO:0007669"/>
    <property type="project" value="TreeGrafter"/>
</dbReference>
<evidence type="ECO:0000313" key="12">
    <source>
        <dbReference type="EMBL" id="KAF1982985.1"/>
    </source>
</evidence>
<dbReference type="FunFam" id="3.30.160.60:FF:002343">
    <property type="entry name" value="Zinc finger protein 33A"/>
    <property type="match status" value="1"/>
</dbReference>
<keyword evidence="8" id="KW-0539">Nucleus</keyword>
<sequence>MDGRNSNGRRISLLNESENLPVHRPTSTRELLPHRPSYSSSFSSQSSSFARSRSSSYTSSSQTPSLVRSDSSDSRAMQTPSPITPTFGFDSTQRLDPALFTSGAPFYPQGKELEQPPMKSMSAYPPIRQQVPQYQYPAPDLTSNTTSYFPGAESPVAQQRSVAKPPSKKNTYPCPLATEYNCGDYFTTSGHAARHAKKHTGRKDAICPDCSKAFTRKDNMEQHRRTHANGRSSTKASSSSDSRSKPKSQQSSASSSSKRPKTVALQAPSSAIDPALPASPASSFGMVDPFAHQVHPYPLFNDPTMAYPPMPSAYERNNSYTSGLDTLAIAATGEGSKRRKLDA</sequence>
<keyword evidence="7" id="KW-0804">Transcription</keyword>
<feature type="compositionally biased region" description="Low complexity" evidence="10">
    <location>
        <begin position="232"/>
        <end position="257"/>
    </location>
</feature>
<dbReference type="AlphaFoldDB" id="A0A6G1GPW9"/>
<dbReference type="SMART" id="SM00355">
    <property type="entry name" value="ZnF_C2H2"/>
    <property type="match status" value="2"/>
</dbReference>
<evidence type="ECO:0000256" key="4">
    <source>
        <dbReference type="ARBA" id="ARBA00022771"/>
    </source>
</evidence>
<evidence type="ECO:0000256" key="2">
    <source>
        <dbReference type="ARBA" id="ARBA00022723"/>
    </source>
</evidence>
<evidence type="ECO:0000256" key="1">
    <source>
        <dbReference type="ARBA" id="ARBA00004123"/>
    </source>
</evidence>
<feature type="region of interest" description="Disordered" evidence="10">
    <location>
        <begin position="214"/>
        <end position="288"/>
    </location>
</feature>
<dbReference type="EMBL" id="ML977179">
    <property type="protein sequence ID" value="KAF1982985.1"/>
    <property type="molecule type" value="Genomic_DNA"/>
</dbReference>
<dbReference type="InterPro" id="IPR036236">
    <property type="entry name" value="Znf_C2H2_sf"/>
</dbReference>
<feature type="domain" description="C2H2-type" evidence="11">
    <location>
        <begin position="205"/>
        <end position="232"/>
    </location>
</feature>
<evidence type="ECO:0000256" key="3">
    <source>
        <dbReference type="ARBA" id="ARBA00022737"/>
    </source>
</evidence>
<dbReference type="PANTHER" id="PTHR24393:SF158">
    <property type="entry name" value="C2H2-TYPE DOMAIN-CONTAINING PROTEIN"/>
    <property type="match status" value="1"/>
</dbReference>
<gene>
    <name evidence="12" type="ORF">K402DRAFT_362069</name>
</gene>
<comment type="subcellular location">
    <subcellularLocation>
        <location evidence="1">Nucleus</location>
    </subcellularLocation>
</comment>
<keyword evidence="2" id="KW-0479">Metal-binding</keyword>
<evidence type="ECO:0000256" key="5">
    <source>
        <dbReference type="ARBA" id="ARBA00022833"/>
    </source>
</evidence>
<protein>
    <recommendedName>
        <fullName evidence="11">C2H2-type domain-containing protein</fullName>
    </recommendedName>
</protein>
<feature type="compositionally biased region" description="Low complexity" evidence="10">
    <location>
        <begin position="36"/>
        <end position="65"/>
    </location>
</feature>
<keyword evidence="6" id="KW-0805">Transcription regulation</keyword>
<dbReference type="GO" id="GO:0000978">
    <property type="term" value="F:RNA polymerase II cis-regulatory region sequence-specific DNA binding"/>
    <property type="evidence" value="ECO:0007669"/>
    <property type="project" value="TreeGrafter"/>
</dbReference>
<dbReference type="GO" id="GO:0008270">
    <property type="term" value="F:zinc ion binding"/>
    <property type="evidence" value="ECO:0007669"/>
    <property type="project" value="UniProtKB-KW"/>
</dbReference>
<name>A0A6G1GPW9_9PEZI</name>
<keyword evidence="13" id="KW-1185">Reference proteome</keyword>
<keyword evidence="4 9" id="KW-0863">Zinc-finger</keyword>
<proteinExistence type="predicted"/>
<evidence type="ECO:0000313" key="13">
    <source>
        <dbReference type="Proteomes" id="UP000800041"/>
    </source>
</evidence>
<feature type="region of interest" description="Disordered" evidence="10">
    <location>
        <begin position="136"/>
        <end position="174"/>
    </location>
</feature>
<organism evidence="12 13">
    <name type="scientific">Aulographum hederae CBS 113979</name>
    <dbReference type="NCBI Taxonomy" id="1176131"/>
    <lineage>
        <taxon>Eukaryota</taxon>
        <taxon>Fungi</taxon>
        <taxon>Dikarya</taxon>
        <taxon>Ascomycota</taxon>
        <taxon>Pezizomycotina</taxon>
        <taxon>Dothideomycetes</taxon>
        <taxon>Pleosporomycetidae</taxon>
        <taxon>Aulographales</taxon>
        <taxon>Aulographaceae</taxon>
    </lineage>
</organism>
<dbReference type="PROSITE" id="PS50157">
    <property type="entry name" value="ZINC_FINGER_C2H2_2"/>
    <property type="match status" value="2"/>
</dbReference>
<evidence type="ECO:0000256" key="10">
    <source>
        <dbReference type="SAM" id="MobiDB-lite"/>
    </source>
</evidence>
<dbReference type="Pfam" id="PF00096">
    <property type="entry name" value="zf-C2H2"/>
    <property type="match status" value="1"/>
</dbReference>
<feature type="compositionally biased region" description="Polar residues" evidence="10">
    <location>
        <begin position="66"/>
        <end position="81"/>
    </location>
</feature>
<reference evidence="12" key="1">
    <citation type="journal article" date="2020" name="Stud. Mycol.">
        <title>101 Dothideomycetes genomes: a test case for predicting lifestyles and emergence of pathogens.</title>
        <authorList>
            <person name="Haridas S."/>
            <person name="Albert R."/>
            <person name="Binder M."/>
            <person name="Bloem J."/>
            <person name="Labutti K."/>
            <person name="Salamov A."/>
            <person name="Andreopoulos B."/>
            <person name="Baker S."/>
            <person name="Barry K."/>
            <person name="Bills G."/>
            <person name="Bluhm B."/>
            <person name="Cannon C."/>
            <person name="Castanera R."/>
            <person name="Culley D."/>
            <person name="Daum C."/>
            <person name="Ezra D."/>
            <person name="Gonzalez J."/>
            <person name="Henrissat B."/>
            <person name="Kuo A."/>
            <person name="Liang C."/>
            <person name="Lipzen A."/>
            <person name="Lutzoni F."/>
            <person name="Magnuson J."/>
            <person name="Mondo S."/>
            <person name="Nolan M."/>
            <person name="Ohm R."/>
            <person name="Pangilinan J."/>
            <person name="Park H.-J."/>
            <person name="Ramirez L."/>
            <person name="Alfaro M."/>
            <person name="Sun H."/>
            <person name="Tritt A."/>
            <person name="Yoshinaga Y."/>
            <person name="Zwiers L.-H."/>
            <person name="Turgeon B."/>
            <person name="Goodwin S."/>
            <person name="Spatafora J."/>
            <person name="Crous P."/>
            <person name="Grigoriev I."/>
        </authorList>
    </citation>
    <scope>NUCLEOTIDE SEQUENCE</scope>
    <source>
        <strain evidence="12">CBS 113979</strain>
    </source>
</reference>
<dbReference type="Proteomes" id="UP000800041">
    <property type="component" value="Unassembled WGS sequence"/>
</dbReference>